<proteinExistence type="predicted"/>
<protein>
    <recommendedName>
        <fullName evidence="3">ATP-grasp domain-containing protein</fullName>
    </recommendedName>
</protein>
<dbReference type="SUPFAM" id="SSF56059">
    <property type="entry name" value="Glutathione synthetase ATP-binding domain-like"/>
    <property type="match status" value="1"/>
</dbReference>
<reference evidence="1 2" key="1">
    <citation type="submission" date="2017-01" db="EMBL/GenBank/DDBJ databases">
        <title>Novel large sulfur bacteria in the metagenomes of groundwater-fed chemosynthetic microbial mats in the Lake Huron basin.</title>
        <authorList>
            <person name="Sharrar A.M."/>
            <person name="Flood B.E."/>
            <person name="Bailey J.V."/>
            <person name="Jones D.S."/>
            <person name="Biddanda B."/>
            <person name="Ruberg S.A."/>
            <person name="Marcus D.N."/>
            <person name="Dick G.J."/>
        </authorList>
    </citation>
    <scope>NUCLEOTIDE SEQUENCE [LARGE SCALE GENOMIC DNA]</scope>
    <source>
        <strain evidence="1">A8</strain>
    </source>
</reference>
<dbReference type="STRING" id="1123401.GCA_000621325_03474"/>
<sequence>MIQAPRLLLAGGDTDPQLVRLLKRAALHGISVHCLLTGQAGSPRLHWDIRQHRLLDDAEEVTVSAAFIRQDVFAYLNSNNAQDNASAREWFVSVSGWLLSSPDIHVCNRPFLACGGVNKPYVLRLALELGFDVADTYISNDIPAMDALAQTGEWVVKPVTGGAYCTPLTPHEGRGNNILAFPQTVQQRLEQPELRVFRVGAAWFGFQVLSDVLDYRTSSATRMKVVDVPPDLVEKLTLLSDRLGLDFAAADFKTDAHSGALQFLEINTNPMFAGFDQIAAGALSDAILRHLGVLRKCE</sequence>
<evidence type="ECO:0000313" key="2">
    <source>
        <dbReference type="Proteomes" id="UP000192491"/>
    </source>
</evidence>
<evidence type="ECO:0000313" key="1">
    <source>
        <dbReference type="EMBL" id="OQW97990.1"/>
    </source>
</evidence>
<dbReference type="AlphaFoldDB" id="A0A1Y1Q6Y7"/>
<organism evidence="1 2">
    <name type="scientific">Thiothrix lacustris</name>
    <dbReference type="NCBI Taxonomy" id="525917"/>
    <lineage>
        <taxon>Bacteria</taxon>
        <taxon>Pseudomonadati</taxon>
        <taxon>Pseudomonadota</taxon>
        <taxon>Gammaproteobacteria</taxon>
        <taxon>Thiotrichales</taxon>
        <taxon>Thiotrichaceae</taxon>
        <taxon>Thiothrix</taxon>
    </lineage>
</organism>
<dbReference type="Gene3D" id="3.30.470.20">
    <property type="entry name" value="ATP-grasp fold, B domain"/>
    <property type="match status" value="1"/>
</dbReference>
<dbReference type="Proteomes" id="UP000192491">
    <property type="component" value="Unassembled WGS sequence"/>
</dbReference>
<accession>A0A1Y1Q6Y7</accession>
<comment type="caution">
    <text evidence="1">The sequence shown here is derived from an EMBL/GenBank/DDBJ whole genome shotgun (WGS) entry which is preliminary data.</text>
</comment>
<dbReference type="EMBL" id="MTEJ01000782">
    <property type="protein sequence ID" value="OQW97990.1"/>
    <property type="molecule type" value="Genomic_DNA"/>
</dbReference>
<gene>
    <name evidence="1" type="ORF">BWK73_53500</name>
</gene>
<evidence type="ECO:0008006" key="3">
    <source>
        <dbReference type="Google" id="ProtNLM"/>
    </source>
</evidence>
<name>A0A1Y1Q6Y7_9GAMM</name>